<evidence type="ECO:0000313" key="7">
    <source>
        <dbReference type="EMBL" id="KPP80005.1"/>
    </source>
</evidence>
<dbReference type="AlphaFoldDB" id="A0A0P7VTV6"/>
<dbReference type="InterPro" id="IPR000832">
    <property type="entry name" value="GPCR_2_secretin-like"/>
</dbReference>
<comment type="caution">
    <text evidence="7">The sequence shown here is derived from an EMBL/GenBank/DDBJ whole genome shotgun (WGS) entry which is preliminary data.</text>
</comment>
<dbReference type="PANTHER" id="PTHR12011:SF347">
    <property type="entry name" value="FI21270P1-RELATED"/>
    <property type="match status" value="1"/>
</dbReference>
<keyword evidence="7" id="KW-0675">Receptor</keyword>
<evidence type="ECO:0000256" key="4">
    <source>
        <dbReference type="ARBA" id="ARBA00023136"/>
    </source>
</evidence>
<reference evidence="7 8" key="1">
    <citation type="submission" date="2015-08" db="EMBL/GenBank/DDBJ databases">
        <title>The genome of the Asian arowana (Scleropages formosus).</title>
        <authorList>
            <person name="Tan M.H."/>
            <person name="Gan H.M."/>
            <person name="Croft L.J."/>
            <person name="Austin C.M."/>
        </authorList>
    </citation>
    <scope>NUCLEOTIDE SEQUENCE [LARGE SCALE GENOMIC DNA]</scope>
    <source>
        <strain evidence="7">Aro1</strain>
    </source>
</reference>
<feature type="compositionally biased region" description="Polar residues" evidence="5">
    <location>
        <begin position="87"/>
        <end position="98"/>
    </location>
</feature>
<dbReference type="EMBL" id="JARO02000079">
    <property type="protein sequence ID" value="KPP80005.1"/>
    <property type="molecule type" value="Genomic_DNA"/>
</dbReference>
<feature type="compositionally biased region" description="Polar residues" evidence="5">
    <location>
        <begin position="105"/>
        <end position="114"/>
    </location>
</feature>
<keyword evidence="3 6" id="KW-1133">Transmembrane helix</keyword>
<evidence type="ECO:0000256" key="2">
    <source>
        <dbReference type="ARBA" id="ARBA00022692"/>
    </source>
</evidence>
<dbReference type="Proteomes" id="UP000034805">
    <property type="component" value="Unassembled WGS sequence"/>
</dbReference>
<feature type="region of interest" description="Disordered" evidence="5">
    <location>
        <begin position="86"/>
        <end position="114"/>
    </location>
</feature>
<dbReference type="GO" id="GO:0005886">
    <property type="term" value="C:plasma membrane"/>
    <property type="evidence" value="ECO:0007669"/>
    <property type="project" value="TreeGrafter"/>
</dbReference>
<dbReference type="GO" id="GO:0004930">
    <property type="term" value="F:G protein-coupled receptor activity"/>
    <property type="evidence" value="ECO:0007669"/>
    <property type="project" value="InterPro"/>
</dbReference>
<gene>
    <name evidence="7" type="ORF">Z043_100379</name>
</gene>
<dbReference type="PANTHER" id="PTHR12011">
    <property type="entry name" value="ADHESION G-PROTEIN COUPLED RECEPTOR"/>
    <property type="match status" value="1"/>
</dbReference>
<organism evidence="7 8">
    <name type="scientific">Scleropages formosus</name>
    <name type="common">Asian bonytongue</name>
    <name type="synonym">Osteoglossum formosum</name>
    <dbReference type="NCBI Taxonomy" id="113540"/>
    <lineage>
        <taxon>Eukaryota</taxon>
        <taxon>Metazoa</taxon>
        <taxon>Chordata</taxon>
        <taxon>Craniata</taxon>
        <taxon>Vertebrata</taxon>
        <taxon>Euteleostomi</taxon>
        <taxon>Actinopterygii</taxon>
        <taxon>Neopterygii</taxon>
        <taxon>Teleostei</taxon>
        <taxon>Osteoglossocephala</taxon>
        <taxon>Osteoglossomorpha</taxon>
        <taxon>Osteoglossiformes</taxon>
        <taxon>Osteoglossidae</taxon>
        <taxon>Scleropages</taxon>
    </lineage>
</organism>
<comment type="subcellular location">
    <subcellularLocation>
        <location evidence="1">Membrane</location>
        <topology evidence="1">Multi-pass membrane protein</topology>
    </subcellularLocation>
</comment>
<dbReference type="Pfam" id="PF00002">
    <property type="entry name" value="7tm_2"/>
    <property type="match status" value="1"/>
</dbReference>
<keyword evidence="4 6" id="KW-0472">Membrane</keyword>
<evidence type="ECO:0000313" key="8">
    <source>
        <dbReference type="Proteomes" id="UP000034805"/>
    </source>
</evidence>
<protein>
    <submittedName>
        <fullName evidence="7">Putative G-protein coupled receptor 114</fullName>
    </submittedName>
</protein>
<keyword evidence="2 6" id="KW-0812">Transmembrane</keyword>
<proteinExistence type="predicted"/>
<dbReference type="Gene3D" id="1.20.1070.10">
    <property type="entry name" value="Rhodopsin 7-helix transmembrane proteins"/>
    <property type="match status" value="1"/>
</dbReference>
<evidence type="ECO:0000256" key="5">
    <source>
        <dbReference type="SAM" id="MobiDB-lite"/>
    </source>
</evidence>
<sequence>MLMVVVRHVCRRRVGFGPAEKSEARRRCCSLLGITSVLGITWCLPFSCIRDTTCSLPVLYLFCIFNSLQGFFICVWLFVSKRKAGQMPQSNDDQTFKTPSLMADQKSQGQSMQE</sequence>
<evidence type="ECO:0000256" key="3">
    <source>
        <dbReference type="ARBA" id="ARBA00022989"/>
    </source>
</evidence>
<evidence type="ECO:0000256" key="6">
    <source>
        <dbReference type="SAM" id="Phobius"/>
    </source>
</evidence>
<name>A0A0P7VTV6_SCLFO</name>
<evidence type="ECO:0000256" key="1">
    <source>
        <dbReference type="ARBA" id="ARBA00004141"/>
    </source>
</evidence>
<accession>A0A0P7VTV6</accession>
<dbReference type="GO" id="GO:0007189">
    <property type="term" value="P:adenylate cyclase-activating G protein-coupled receptor signaling pathway"/>
    <property type="evidence" value="ECO:0007669"/>
    <property type="project" value="TreeGrafter"/>
</dbReference>
<feature type="transmembrane region" description="Helical" evidence="6">
    <location>
        <begin position="59"/>
        <end position="79"/>
    </location>
</feature>
<feature type="transmembrane region" description="Helical" evidence="6">
    <location>
        <begin position="28"/>
        <end position="47"/>
    </location>
</feature>